<keyword evidence="3 5" id="KW-1133">Transmembrane helix</keyword>
<dbReference type="Gene3D" id="3.40.50.410">
    <property type="entry name" value="von Willebrand factor, type A domain"/>
    <property type="match status" value="1"/>
</dbReference>
<dbReference type="InterPro" id="IPR002035">
    <property type="entry name" value="VWF_A"/>
</dbReference>
<comment type="caution">
    <text evidence="7">The sequence shown here is derived from an EMBL/GenBank/DDBJ whole genome shotgun (WGS) entry which is preliminary data.</text>
</comment>
<keyword evidence="8" id="KW-1185">Reference proteome</keyword>
<dbReference type="InterPro" id="IPR036465">
    <property type="entry name" value="vWFA_dom_sf"/>
</dbReference>
<dbReference type="PANTHER" id="PTHR22550:SF5">
    <property type="entry name" value="LEUCINE ZIPPER PROTEIN 4"/>
    <property type="match status" value="1"/>
</dbReference>
<dbReference type="SMART" id="SM00327">
    <property type="entry name" value="VWA"/>
    <property type="match status" value="1"/>
</dbReference>
<evidence type="ECO:0000313" key="8">
    <source>
        <dbReference type="Proteomes" id="UP000281955"/>
    </source>
</evidence>
<gene>
    <name evidence="7" type="ORF">CLV35_2231</name>
</gene>
<proteinExistence type="predicted"/>
<organism evidence="7 8">
    <name type="scientific">Motilibacter peucedani</name>
    <dbReference type="NCBI Taxonomy" id="598650"/>
    <lineage>
        <taxon>Bacteria</taxon>
        <taxon>Bacillati</taxon>
        <taxon>Actinomycetota</taxon>
        <taxon>Actinomycetes</taxon>
        <taxon>Motilibacterales</taxon>
        <taxon>Motilibacteraceae</taxon>
        <taxon>Motilibacter</taxon>
    </lineage>
</organism>
<evidence type="ECO:0000256" key="2">
    <source>
        <dbReference type="ARBA" id="ARBA00022692"/>
    </source>
</evidence>
<dbReference type="OrthoDB" id="8882959at2"/>
<evidence type="ECO:0000256" key="3">
    <source>
        <dbReference type="ARBA" id="ARBA00022989"/>
    </source>
</evidence>
<dbReference type="PROSITE" id="PS50234">
    <property type="entry name" value="VWFA"/>
    <property type="match status" value="1"/>
</dbReference>
<keyword evidence="4 5" id="KW-0472">Membrane</keyword>
<sequence length="325" mass="33168">MPSSFSLEAPGRLWALLGLVALVVAAAVLAARRRRGTDAYAVPALRASAAPRASAWPRRVLAAVFGVAVLVLTTGFARPSVEAKVGHQHAVVMIALDTSTSMEVDDVSPNRFAAAKETAKEFIRKLPSTIDVGLVGYNATAALVAAPTSDHEQVAAAVDTLTMKGGTAMGDALELSLDAALRDLASAGATKDDGSPPAARLVLLSDGGNTTGSPLESAIQDVADAQVAVSTIALGTESGEGKVFDGRQVTAPVDYSALQQVADGTGGTAYRAADADRLSQVYSDIGTQVVTRTERKDVSTAFAGAGLGLLALVAASSLIWSGRLL</sequence>
<dbReference type="AlphaFoldDB" id="A0A420XNJ7"/>
<evidence type="ECO:0000256" key="4">
    <source>
        <dbReference type="ARBA" id="ARBA00023136"/>
    </source>
</evidence>
<reference evidence="7 8" key="1">
    <citation type="submission" date="2018-10" db="EMBL/GenBank/DDBJ databases">
        <title>Genomic Encyclopedia of Archaeal and Bacterial Type Strains, Phase II (KMG-II): from individual species to whole genera.</title>
        <authorList>
            <person name="Goeker M."/>
        </authorList>
    </citation>
    <scope>NUCLEOTIDE SEQUENCE [LARGE SCALE GENOMIC DNA]</scope>
    <source>
        <strain evidence="7 8">RP-AC37</strain>
    </source>
</reference>
<dbReference type="InterPro" id="IPR050768">
    <property type="entry name" value="UPF0353/GerABKA_families"/>
</dbReference>
<dbReference type="Pfam" id="PF13519">
    <property type="entry name" value="VWA_2"/>
    <property type="match status" value="1"/>
</dbReference>
<feature type="transmembrane region" description="Helical" evidence="5">
    <location>
        <begin position="12"/>
        <end position="31"/>
    </location>
</feature>
<evidence type="ECO:0000256" key="1">
    <source>
        <dbReference type="ARBA" id="ARBA00022475"/>
    </source>
</evidence>
<dbReference type="SUPFAM" id="SSF53300">
    <property type="entry name" value="vWA-like"/>
    <property type="match status" value="1"/>
</dbReference>
<protein>
    <submittedName>
        <fullName evidence="7">Ca-activated chloride channel family protein</fullName>
    </submittedName>
</protein>
<dbReference type="PANTHER" id="PTHR22550">
    <property type="entry name" value="SPORE GERMINATION PROTEIN"/>
    <property type="match status" value="1"/>
</dbReference>
<accession>A0A420XNJ7</accession>
<dbReference type="Proteomes" id="UP000281955">
    <property type="component" value="Unassembled WGS sequence"/>
</dbReference>
<evidence type="ECO:0000259" key="6">
    <source>
        <dbReference type="PROSITE" id="PS50234"/>
    </source>
</evidence>
<name>A0A420XNJ7_9ACTN</name>
<dbReference type="RefSeq" id="WP_121193563.1">
    <property type="nucleotide sequence ID" value="NZ_RBWV01000012.1"/>
</dbReference>
<keyword evidence="2 5" id="KW-0812">Transmembrane</keyword>
<dbReference type="EMBL" id="RBWV01000012">
    <property type="protein sequence ID" value="RKS73742.1"/>
    <property type="molecule type" value="Genomic_DNA"/>
</dbReference>
<keyword evidence="1" id="KW-1003">Cell membrane</keyword>
<dbReference type="InParanoid" id="A0A420XNJ7"/>
<evidence type="ECO:0000313" key="7">
    <source>
        <dbReference type="EMBL" id="RKS73742.1"/>
    </source>
</evidence>
<feature type="transmembrane region" description="Helical" evidence="5">
    <location>
        <begin position="301"/>
        <end position="320"/>
    </location>
</feature>
<evidence type="ECO:0000256" key="5">
    <source>
        <dbReference type="SAM" id="Phobius"/>
    </source>
</evidence>
<feature type="domain" description="VWFA" evidence="6">
    <location>
        <begin position="91"/>
        <end position="285"/>
    </location>
</feature>